<protein>
    <submittedName>
        <fullName evidence="4">Up-regulated during septation-domain-containing protein</fullName>
    </submittedName>
</protein>
<sequence>MAHIVSCMLDSDSEDFSLCLNNYIAKEVTPQSSNESLGRASPSGEKPFTWRMYHPEKRYQNSKDTQSLVCEKSVAPEQSSLLNLGTSKETCGKSNAGSGLRIQVKEQSLTSRRKVSVPELGPVPTVQEAAMDSPTIPGRPALHERSISAPGLPSRPNQCKAAPKDRVLPERAQPDAARQCNSRVQRVQNEPRQQPLSPRSLTPLVIPTLSSATHRLHQKTSCSRLRAGTTPVESTIRSAKFEDSPKARTPFTPLSAASSAPRSAATSAGTASTLPTPISAPTDIRSSPIPWDKVDSHVPKGSIDWTPEAPPSLGTGIFESPKSVSNIGHKRSQSETGSIMDRGRPRKRSETCGGTILKRSCSKRSKSAERRAFEHLPKGWKASDAVKMLKPSETVALQKQALQQAARFEVLRKEDVDNLSKELRQLDERTEYLRRTYTSLRAGRRNLHSRICQYLRSPRTAKFSHESMLKQEEALAELDASIDEWITKLDQAENRRTRVRQKLLEHVAAATTLSLSTGSVAGVSESLQCAMGVRPLGSATNGAGNISTPPRSPAKMTFPSHIISTSSAPSVSSPPRVGAHVPSTIMEQPFYEEEEAANEEQDGSSSRRAETILVFAGSDVSALLADVENALTQMGGNDGVTSDKEKRHTVKVEVYSPVKMEYPVKLEEYPVVKKEVQAPYHSPPTHAPAAPPPDSRRKHIHRTMSIDMLNGFRSKPPLTLNTTITSSAKKGSVQPSSCKGGGGGGTNNNSNYLTCQSATTARVVNSGEIFLTNAVFRPSQK</sequence>
<evidence type="ECO:0000259" key="3">
    <source>
        <dbReference type="Pfam" id="PF15456"/>
    </source>
</evidence>
<evidence type="ECO:0000256" key="1">
    <source>
        <dbReference type="SAM" id="Coils"/>
    </source>
</evidence>
<proteinExistence type="predicted"/>
<evidence type="ECO:0000313" key="4">
    <source>
        <dbReference type="EMBL" id="KAK3402935.1"/>
    </source>
</evidence>
<dbReference type="Proteomes" id="UP001281003">
    <property type="component" value="Unassembled WGS sequence"/>
</dbReference>
<feature type="compositionally biased region" description="Polar residues" evidence="2">
    <location>
        <begin position="179"/>
        <end position="200"/>
    </location>
</feature>
<reference evidence="4" key="1">
    <citation type="journal article" date="2023" name="Mol. Phylogenet. Evol.">
        <title>Genome-scale phylogeny and comparative genomics of the fungal order Sordariales.</title>
        <authorList>
            <person name="Hensen N."/>
            <person name="Bonometti L."/>
            <person name="Westerberg I."/>
            <person name="Brannstrom I.O."/>
            <person name="Guillou S."/>
            <person name="Cros-Aarteil S."/>
            <person name="Calhoun S."/>
            <person name="Haridas S."/>
            <person name="Kuo A."/>
            <person name="Mondo S."/>
            <person name="Pangilinan J."/>
            <person name="Riley R."/>
            <person name="LaButti K."/>
            <person name="Andreopoulos B."/>
            <person name="Lipzen A."/>
            <person name="Chen C."/>
            <person name="Yan M."/>
            <person name="Daum C."/>
            <person name="Ng V."/>
            <person name="Clum A."/>
            <person name="Steindorff A."/>
            <person name="Ohm R.A."/>
            <person name="Martin F."/>
            <person name="Silar P."/>
            <person name="Natvig D.O."/>
            <person name="Lalanne C."/>
            <person name="Gautier V."/>
            <person name="Ament-Velasquez S.L."/>
            <person name="Kruys A."/>
            <person name="Hutchinson M.I."/>
            <person name="Powell A.J."/>
            <person name="Barry K."/>
            <person name="Miller A.N."/>
            <person name="Grigoriev I.V."/>
            <person name="Debuchy R."/>
            <person name="Gladieux P."/>
            <person name="Hiltunen Thoren M."/>
            <person name="Johannesson H."/>
        </authorList>
    </citation>
    <scope>NUCLEOTIDE SEQUENCE</scope>
    <source>
        <strain evidence="4">FGSC 1904</strain>
    </source>
</reference>
<dbReference type="AlphaFoldDB" id="A0AAE0PMZ3"/>
<reference evidence="4" key="2">
    <citation type="submission" date="2023-07" db="EMBL/GenBank/DDBJ databases">
        <authorList>
            <consortium name="Lawrence Berkeley National Laboratory"/>
            <person name="Haridas S."/>
            <person name="Hensen N."/>
            <person name="Bonometti L."/>
            <person name="Westerberg I."/>
            <person name="Brannstrom I.O."/>
            <person name="Guillou S."/>
            <person name="Cros-Aarteil S."/>
            <person name="Calhoun S."/>
            <person name="Kuo A."/>
            <person name="Mondo S."/>
            <person name="Pangilinan J."/>
            <person name="Riley R."/>
            <person name="LaButti K."/>
            <person name="Andreopoulos B."/>
            <person name="Lipzen A."/>
            <person name="Chen C."/>
            <person name="Yanf M."/>
            <person name="Daum C."/>
            <person name="Ng V."/>
            <person name="Clum A."/>
            <person name="Steindorff A."/>
            <person name="Ohm R."/>
            <person name="Martin F."/>
            <person name="Silar P."/>
            <person name="Natvig D."/>
            <person name="Lalanne C."/>
            <person name="Gautier V."/>
            <person name="Ament-velasquez S.L."/>
            <person name="Kruys A."/>
            <person name="Hutchinson M.I."/>
            <person name="Powell A.J."/>
            <person name="Barry K."/>
            <person name="Miller A.N."/>
            <person name="Grigoriev I.V."/>
            <person name="Debuchy R."/>
            <person name="Gladieux P."/>
            <person name="Thoren M.H."/>
            <person name="Johannesson H."/>
        </authorList>
    </citation>
    <scope>NUCLEOTIDE SEQUENCE</scope>
    <source>
        <strain evidence="4">FGSC 1904</strain>
    </source>
</reference>
<feature type="compositionally biased region" description="Low complexity" evidence="2">
    <location>
        <begin position="252"/>
        <end position="277"/>
    </location>
</feature>
<organism evidence="4 5">
    <name type="scientific">Sordaria brevicollis</name>
    <dbReference type="NCBI Taxonomy" id="83679"/>
    <lineage>
        <taxon>Eukaryota</taxon>
        <taxon>Fungi</taxon>
        <taxon>Dikarya</taxon>
        <taxon>Ascomycota</taxon>
        <taxon>Pezizomycotina</taxon>
        <taxon>Sordariomycetes</taxon>
        <taxon>Sordariomycetidae</taxon>
        <taxon>Sordariales</taxon>
        <taxon>Sordariaceae</taxon>
        <taxon>Sordaria</taxon>
    </lineage>
</organism>
<gene>
    <name evidence="4" type="ORF">B0T20DRAFT_388612</name>
</gene>
<dbReference type="EMBL" id="JAUTDP010000001">
    <property type="protein sequence ID" value="KAK3402935.1"/>
    <property type="molecule type" value="Genomic_DNA"/>
</dbReference>
<feature type="region of interest" description="Disordered" evidence="2">
    <location>
        <begin position="107"/>
        <end position="295"/>
    </location>
</feature>
<evidence type="ECO:0000313" key="5">
    <source>
        <dbReference type="Proteomes" id="UP001281003"/>
    </source>
</evidence>
<feature type="region of interest" description="Disordered" evidence="2">
    <location>
        <begin position="727"/>
        <end position="746"/>
    </location>
</feature>
<feature type="compositionally biased region" description="Polar residues" evidence="2">
    <location>
        <begin position="727"/>
        <end position="737"/>
    </location>
</feature>
<feature type="compositionally biased region" description="Polar residues" evidence="2">
    <location>
        <begin position="208"/>
        <end position="223"/>
    </location>
</feature>
<keyword evidence="1" id="KW-0175">Coiled coil</keyword>
<accession>A0AAE0PMZ3</accession>
<comment type="caution">
    <text evidence="4">The sequence shown here is derived from an EMBL/GenBank/DDBJ whole genome shotgun (WGS) entry which is preliminary data.</text>
</comment>
<dbReference type="Pfam" id="PF15456">
    <property type="entry name" value="Uds1"/>
    <property type="match status" value="1"/>
</dbReference>
<name>A0AAE0PMZ3_SORBR</name>
<feature type="region of interest" description="Disordered" evidence="2">
    <location>
        <begin position="30"/>
        <end position="49"/>
    </location>
</feature>
<feature type="coiled-coil region" evidence="1">
    <location>
        <begin position="475"/>
        <end position="509"/>
    </location>
</feature>
<keyword evidence="5" id="KW-1185">Reference proteome</keyword>
<dbReference type="InterPro" id="IPR029191">
    <property type="entry name" value="Uds1"/>
</dbReference>
<feature type="region of interest" description="Disordered" evidence="2">
    <location>
        <begin position="320"/>
        <end position="351"/>
    </location>
</feature>
<feature type="domain" description="Up-regulated during septation protein 1" evidence="3">
    <location>
        <begin position="397"/>
        <end position="512"/>
    </location>
</feature>
<evidence type="ECO:0000256" key="2">
    <source>
        <dbReference type="SAM" id="MobiDB-lite"/>
    </source>
</evidence>
<feature type="compositionally biased region" description="Basic and acidic residues" evidence="2">
    <location>
        <begin position="162"/>
        <end position="173"/>
    </location>
</feature>